<feature type="non-terminal residue" evidence="13">
    <location>
        <position position="770"/>
    </location>
</feature>
<dbReference type="FunFam" id="3.90.740.10:FF:000001">
    <property type="entry name" value="Leucine--tRNA ligase, cytoplasmic"/>
    <property type="match status" value="1"/>
</dbReference>
<dbReference type="InterPro" id="IPR054509">
    <property type="entry name" value="LARS1_ULD"/>
</dbReference>
<dbReference type="SUPFAM" id="SSF50677">
    <property type="entry name" value="ValRS/IleRS/LeuRS editing domain"/>
    <property type="match status" value="1"/>
</dbReference>
<gene>
    <name evidence="13" type="ORF">A6R68_15015</name>
</gene>
<dbReference type="GO" id="GO:0006429">
    <property type="term" value="P:leucyl-tRNA aminoacylation"/>
    <property type="evidence" value="ECO:0007669"/>
    <property type="project" value="InterPro"/>
</dbReference>
<dbReference type="OrthoDB" id="10249672at2759"/>
<dbReference type="CDD" id="cd07959">
    <property type="entry name" value="Anticodon_Ia_Leu_AEc"/>
    <property type="match status" value="1"/>
</dbReference>
<keyword evidence="3" id="KW-0436">Ligase</keyword>
<dbReference type="Gene3D" id="3.90.740.10">
    <property type="entry name" value="Valyl/Leucyl/Isoleucyl-tRNA synthetase, editing domain"/>
    <property type="match status" value="1"/>
</dbReference>
<evidence type="ECO:0000256" key="5">
    <source>
        <dbReference type="ARBA" id="ARBA00022840"/>
    </source>
</evidence>
<evidence type="ECO:0000259" key="10">
    <source>
        <dbReference type="Pfam" id="PF08264"/>
    </source>
</evidence>
<dbReference type="Gene3D" id="1.10.730.10">
    <property type="entry name" value="Isoleucyl-tRNA Synthetase, Domain 1"/>
    <property type="match status" value="1"/>
</dbReference>
<dbReference type="SUPFAM" id="SSF52374">
    <property type="entry name" value="Nucleotidylyl transferase"/>
    <property type="match status" value="1"/>
</dbReference>
<dbReference type="GO" id="GO:0002161">
    <property type="term" value="F:aminoacyl-tRNA deacylase activity"/>
    <property type="evidence" value="ECO:0007669"/>
    <property type="project" value="InterPro"/>
</dbReference>
<evidence type="ECO:0000259" key="9">
    <source>
        <dbReference type="Pfam" id="PF00133"/>
    </source>
</evidence>
<feature type="domain" description="Leucine--tRNA ligase RagD-binding" evidence="12">
    <location>
        <begin position="595"/>
        <end position="668"/>
    </location>
</feature>
<keyword evidence="5" id="KW-0067">ATP-binding</keyword>
<keyword evidence="4" id="KW-0547">Nucleotide-binding</keyword>
<dbReference type="PANTHER" id="PTHR45794">
    <property type="entry name" value="LEUCYL-TRNA SYNTHETASE"/>
    <property type="match status" value="1"/>
</dbReference>
<dbReference type="InterPro" id="IPR013155">
    <property type="entry name" value="M/V/L/I-tRNA-synth_anticd-bd"/>
</dbReference>
<dbReference type="EC" id="6.1.1.4" evidence="2"/>
<keyword evidence="7" id="KW-0030">Aminoacyl-tRNA synthetase</keyword>
<keyword evidence="6" id="KW-0648">Protein biosynthesis</keyword>
<feature type="domain" description="Aminoacyl-tRNA synthetase class Ia" evidence="9">
    <location>
        <begin position="225"/>
        <end position="457"/>
    </location>
</feature>
<dbReference type="EMBL" id="LZPO01044426">
    <property type="protein sequence ID" value="OBS74442.1"/>
    <property type="molecule type" value="Genomic_DNA"/>
</dbReference>
<organism evidence="13 14">
    <name type="scientific">Neotoma lepida</name>
    <name type="common">Desert woodrat</name>
    <dbReference type="NCBI Taxonomy" id="56216"/>
    <lineage>
        <taxon>Eukaryota</taxon>
        <taxon>Metazoa</taxon>
        <taxon>Chordata</taxon>
        <taxon>Craniata</taxon>
        <taxon>Vertebrata</taxon>
        <taxon>Euteleostomi</taxon>
        <taxon>Mammalia</taxon>
        <taxon>Eutheria</taxon>
        <taxon>Euarchontoglires</taxon>
        <taxon>Glires</taxon>
        <taxon>Rodentia</taxon>
        <taxon>Myomorpha</taxon>
        <taxon>Muroidea</taxon>
        <taxon>Cricetidae</taxon>
        <taxon>Neotominae</taxon>
        <taxon>Neotoma</taxon>
    </lineage>
</organism>
<evidence type="ECO:0000256" key="7">
    <source>
        <dbReference type="ARBA" id="ARBA00023146"/>
    </source>
</evidence>
<dbReference type="InterPro" id="IPR009080">
    <property type="entry name" value="tRNAsynth_Ia_anticodon-bd"/>
</dbReference>
<dbReference type="AlphaFoldDB" id="A0A1A6HA07"/>
<dbReference type="CDD" id="cd00812">
    <property type="entry name" value="LeuRS_core"/>
    <property type="match status" value="1"/>
</dbReference>
<sequence>MFGQTNCWVRPDMKYIGFETANGDIFICTQRAARNMSYQGFTKHNGVVPVVKELMGEEILGASLSAPLTCYKVVYVLPMLTIKEDKGTGVVTSVPSDSPDDLAALRDLKKKQAFRAKYGIRDDMVLPFEPVPVLEIPGIGALPAVTLCDELKIQSQNDREKLAEAKEKLYLRGFYDGVMLVDGFKGQKIQNVKKTIQKNMIDSGDALIYMEPEKQVMSRSADECVVALCDQWYLDYGDESWKKETFQCLKNMETYCEESRKNFEASLDWLQEHACSRTYGLGTRLPWDEQWLIESLSDSTIYMAYYTVAHMLQGNDLHGQAESPLGIRPQQMTKDVWDYVFFKDAPFPKTQIPKEKLDQLKQEFEFWYPVDLRASGKDLIPNHLSYYIYNHVAMWPEQSDKWPVAVRANGHLLLNSEKMSKSTGNFLTLSQAVDKFSADGMRLALADAGDTVEDANFVEAMADAGILRLYTWVEWVKEMLTNCDSLRSGPASSFNDRVFASEMNAGIIKTDQNYEKMMFKEALKTGFFEFQASKDKYRELATEGMHRELVFRFIEVQTILLAPFCPHLCEHIWTLLGKKTDKQPPQRPSHCTIYVAKNYPLWQHVTLSVLRSHFEANGGKLPDNKVIACELGNFPELKKYMKKVMPFVAMIKENMEKKGPRVLDLQLEFDELAVLMENIVYLTNSLELEHIEVKFASEAEDKVREDCCPGKPLNVFRTEPGVSIFLVNPQPSNGHFSTKIDVRQGDSCESIIRRLMKMDRGIKGKVVSLK</sequence>
<dbReference type="InterPro" id="IPR014729">
    <property type="entry name" value="Rossmann-like_a/b/a_fold"/>
</dbReference>
<evidence type="ECO:0000256" key="1">
    <source>
        <dbReference type="ARBA" id="ARBA00005594"/>
    </source>
</evidence>
<dbReference type="Pfam" id="PF22947">
    <property type="entry name" value="ULD_3"/>
    <property type="match status" value="1"/>
</dbReference>
<dbReference type="Pfam" id="PF08264">
    <property type="entry name" value="Anticodon_1"/>
    <property type="match status" value="1"/>
</dbReference>
<dbReference type="Pfam" id="PF00133">
    <property type="entry name" value="tRNA-synt_1"/>
    <property type="match status" value="1"/>
</dbReference>
<dbReference type="SUPFAM" id="SSF47323">
    <property type="entry name" value="Anticodon-binding domain of a subclass of class I aminoacyl-tRNA synthetases"/>
    <property type="match status" value="1"/>
</dbReference>
<evidence type="ECO:0000256" key="2">
    <source>
        <dbReference type="ARBA" id="ARBA00013164"/>
    </source>
</evidence>
<dbReference type="FunFam" id="1.10.730.10:FF:000013">
    <property type="entry name" value="leucine--tRNA ligase, cytoplasmic"/>
    <property type="match status" value="1"/>
</dbReference>
<dbReference type="GO" id="GO:0005524">
    <property type="term" value="F:ATP binding"/>
    <property type="evidence" value="ECO:0007669"/>
    <property type="project" value="UniProtKB-KW"/>
</dbReference>
<reference evidence="13 14" key="1">
    <citation type="submission" date="2016-06" db="EMBL/GenBank/DDBJ databases">
        <title>The Draft Genome Sequence and Annotation of the Desert Woodrat Neotoma lepida.</title>
        <authorList>
            <person name="Campbell M."/>
            <person name="Oakeson K.F."/>
            <person name="Yandell M."/>
            <person name="Halpert J.R."/>
            <person name="Dearing D."/>
        </authorList>
    </citation>
    <scope>NUCLEOTIDE SEQUENCE [LARGE SCALE GENOMIC DNA]</scope>
    <source>
        <strain evidence="13">417</strain>
        <tissue evidence="13">Liver</tissue>
    </source>
</reference>
<evidence type="ECO:0000313" key="14">
    <source>
        <dbReference type="Proteomes" id="UP000092124"/>
    </source>
</evidence>
<dbReference type="Proteomes" id="UP000092124">
    <property type="component" value="Unassembled WGS sequence"/>
</dbReference>
<feature type="domain" description="Methionyl/Valyl/Leucyl/Isoleucyl-tRNA synthetase anticodon-binding" evidence="10">
    <location>
        <begin position="496"/>
        <end position="579"/>
    </location>
</feature>
<dbReference type="InterPro" id="IPR009008">
    <property type="entry name" value="Val/Leu/Ile-tRNA-synth_edit"/>
</dbReference>
<dbReference type="InterPro" id="IPR004493">
    <property type="entry name" value="Leu-tRNA-synth_Ia_arc/euk"/>
</dbReference>
<proteinExistence type="inferred from homology"/>
<evidence type="ECO:0000259" key="11">
    <source>
        <dbReference type="Pfam" id="PF22947"/>
    </source>
</evidence>
<dbReference type="InterPro" id="IPR002300">
    <property type="entry name" value="aa-tRNA-synth_Ia"/>
</dbReference>
<name>A0A1A6HA07_NEOLE</name>
<evidence type="ECO:0000256" key="6">
    <source>
        <dbReference type="ARBA" id="ARBA00022917"/>
    </source>
</evidence>
<dbReference type="STRING" id="56216.A0A1A6HA07"/>
<dbReference type="InterPro" id="IPR055416">
    <property type="entry name" value="RBD_LARS1"/>
</dbReference>
<keyword evidence="14" id="KW-1185">Reference proteome</keyword>
<dbReference type="Gene3D" id="3.40.50.620">
    <property type="entry name" value="HUPs"/>
    <property type="match status" value="1"/>
</dbReference>
<evidence type="ECO:0000313" key="13">
    <source>
        <dbReference type="EMBL" id="OBS74442.1"/>
    </source>
</evidence>
<protein>
    <recommendedName>
        <fullName evidence="2">leucine--tRNA ligase</fullName>
        <ecNumber evidence="2">6.1.1.4</ecNumber>
    </recommendedName>
    <alternativeName>
        <fullName evidence="8">Leucyl-tRNA synthetase</fullName>
    </alternativeName>
</protein>
<dbReference type="PANTHER" id="PTHR45794:SF1">
    <property type="entry name" value="LEUCINE--TRNA LIGASE, CYTOPLASMIC"/>
    <property type="match status" value="1"/>
</dbReference>
<comment type="caution">
    <text evidence="13">The sequence shown here is derived from an EMBL/GenBank/DDBJ whole genome shotgun (WGS) entry which is preliminary data.</text>
</comment>
<accession>A0A1A6HA07</accession>
<dbReference type="Pfam" id="PF24810">
    <property type="entry name" value="RBD_LARS1"/>
    <property type="match status" value="1"/>
</dbReference>
<feature type="domain" description="Leucine--tRNA ligase ubiquitin-like" evidence="11">
    <location>
        <begin position="718"/>
        <end position="764"/>
    </location>
</feature>
<evidence type="ECO:0000256" key="3">
    <source>
        <dbReference type="ARBA" id="ARBA00022598"/>
    </source>
</evidence>
<comment type="similarity">
    <text evidence="1">Belongs to the class-I aminoacyl-tRNA synthetase family.</text>
</comment>
<evidence type="ECO:0000256" key="4">
    <source>
        <dbReference type="ARBA" id="ARBA00022741"/>
    </source>
</evidence>
<evidence type="ECO:0000259" key="12">
    <source>
        <dbReference type="Pfam" id="PF24810"/>
    </source>
</evidence>
<evidence type="ECO:0000256" key="8">
    <source>
        <dbReference type="ARBA" id="ARBA00030520"/>
    </source>
</evidence>
<dbReference type="GO" id="GO:0004823">
    <property type="term" value="F:leucine-tRNA ligase activity"/>
    <property type="evidence" value="ECO:0007669"/>
    <property type="project" value="UniProtKB-EC"/>
</dbReference>